<keyword evidence="3" id="KW-1185">Reference proteome</keyword>
<dbReference type="AlphaFoldDB" id="A0A9W9G7F4"/>
<gene>
    <name evidence="2" type="ORF">N7456_001817</name>
</gene>
<keyword evidence="1" id="KW-0812">Transmembrane</keyword>
<dbReference type="Proteomes" id="UP001149165">
    <property type="component" value="Unassembled WGS sequence"/>
</dbReference>
<keyword evidence="1" id="KW-0472">Membrane</keyword>
<evidence type="ECO:0000256" key="1">
    <source>
        <dbReference type="SAM" id="Phobius"/>
    </source>
</evidence>
<feature type="transmembrane region" description="Helical" evidence="1">
    <location>
        <begin position="15"/>
        <end position="34"/>
    </location>
</feature>
<evidence type="ECO:0000313" key="3">
    <source>
        <dbReference type="Proteomes" id="UP001149165"/>
    </source>
</evidence>
<accession>A0A9W9G7F4</accession>
<keyword evidence="1" id="KW-1133">Transmembrane helix</keyword>
<organism evidence="2 3">
    <name type="scientific">Penicillium angulare</name>
    <dbReference type="NCBI Taxonomy" id="116970"/>
    <lineage>
        <taxon>Eukaryota</taxon>
        <taxon>Fungi</taxon>
        <taxon>Dikarya</taxon>
        <taxon>Ascomycota</taxon>
        <taxon>Pezizomycotina</taxon>
        <taxon>Eurotiomycetes</taxon>
        <taxon>Eurotiomycetidae</taxon>
        <taxon>Eurotiales</taxon>
        <taxon>Aspergillaceae</taxon>
        <taxon>Penicillium</taxon>
    </lineage>
</organism>
<dbReference type="OrthoDB" id="10021397at2759"/>
<reference evidence="2" key="1">
    <citation type="submission" date="2022-11" db="EMBL/GenBank/DDBJ databases">
        <authorList>
            <person name="Petersen C."/>
        </authorList>
    </citation>
    <scope>NUCLEOTIDE SEQUENCE</scope>
    <source>
        <strain evidence="2">IBT 30069</strain>
    </source>
</reference>
<evidence type="ECO:0008006" key="4">
    <source>
        <dbReference type="Google" id="ProtNLM"/>
    </source>
</evidence>
<sequence length="70" mass="7485">MASTTVNDLPRKATGIRWALLLVAVLSSIFLFALDNTFVPDAQPKIINDLGEINKITWISVGFALGAVGV</sequence>
<comment type="caution">
    <text evidence="2">The sequence shown here is derived from an EMBL/GenBank/DDBJ whole genome shotgun (WGS) entry which is preliminary data.</text>
</comment>
<evidence type="ECO:0000313" key="2">
    <source>
        <dbReference type="EMBL" id="KAJ5113283.1"/>
    </source>
</evidence>
<dbReference type="EMBL" id="JAPQKH010000002">
    <property type="protein sequence ID" value="KAJ5113283.1"/>
    <property type="molecule type" value="Genomic_DNA"/>
</dbReference>
<protein>
    <recommendedName>
        <fullName evidence="4">MFS transporter</fullName>
    </recommendedName>
</protein>
<name>A0A9W9G7F4_9EURO</name>
<reference evidence="2" key="2">
    <citation type="journal article" date="2023" name="IMA Fungus">
        <title>Comparative genomic study of the Penicillium genus elucidates a diverse pangenome and 15 lateral gene transfer events.</title>
        <authorList>
            <person name="Petersen C."/>
            <person name="Sorensen T."/>
            <person name="Nielsen M.R."/>
            <person name="Sondergaard T.E."/>
            <person name="Sorensen J.L."/>
            <person name="Fitzpatrick D.A."/>
            <person name="Frisvad J.C."/>
            <person name="Nielsen K.L."/>
        </authorList>
    </citation>
    <scope>NUCLEOTIDE SEQUENCE</scope>
    <source>
        <strain evidence="2">IBT 30069</strain>
    </source>
</reference>
<proteinExistence type="predicted"/>